<dbReference type="Proteomes" id="UP000554488">
    <property type="component" value="Unassembled WGS sequence"/>
</dbReference>
<reference evidence="3 15" key="3">
    <citation type="submission" date="2020-04" db="EMBL/GenBank/DDBJ databases">
        <authorList>
            <person name="Pieper L."/>
        </authorList>
    </citation>
    <scope>NUCLEOTIDE SEQUENCE [LARGE SCALE GENOMIC DNA]</scope>
    <source>
        <strain evidence="3 15">F22</strain>
    </source>
</reference>
<evidence type="ECO:0000313" key="4">
    <source>
        <dbReference type="EMBL" id="RGJ26215.1"/>
    </source>
</evidence>
<evidence type="ECO:0000313" key="1">
    <source>
        <dbReference type="EMBL" id="CUN17009.1"/>
    </source>
</evidence>
<sequence length="82" mass="9493">MALNFQQLGMLAKLKSAFSTFQQEHPKFMPFIHAVKGDACRKDSIIEISVKSPEGRNYTTNFRVTEKDLELIQMLKDMQENQ</sequence>
<reference evidence="2" key="5">
    <citation type="submission" date="2022-09" db="EMBL/GenBank/DDBJ databases">
        <title>Draft genome sequence of Coprococcus comes strain 31264.</title>
        <authorList>
            <person name="Atsushi H."/>
            <person name="Moriya O."/>
            <person name="Mitsuo S."/>
        </authorList>
    </citation>
    <scope>NUCLEOTIDE SEQUENCE</scope>
    <source>
        <strain evidence="2">JCM 31264</strain>
    </source>
</reference>
<gene>
    <name evidence="2" type="ORF">comes_05490</name>
    <name evidence="8" type="ORF">DW252_05145</name>
    <name evidence="7" type="ORF">DW656_05390</name>
    <name evidence="6" type="ORF">DWW65_00035</name>
    <name evidence="5" type="ORF">DWX03_11250</name>
    <name evidence="4" type="ORF">DXD67_00035</name>
    <name evidence="1" type="ORF">ERS852574_03140</name>
    <name evidence="3" type="ORF">HUU93_06535</name>
</gene>
<dbReference type="EMBL" id="QRHO01000005">
    <property type="protein sequence ID" value="RHF84318.1"/>
    <property type="molecule type" value="Genomic_DNA"/>
</dbReference>
<dbReference type="RefSeq" id="WP_022219869.1">
    <property type="nucleotide sequence ID" value="NZ_BSCI01000003.1"/>
</dbReference>
<accession>A0A173UQ10</accession>
<dbReference type="Proteomes" id="UP000286595">
    <property type="component" value="Unassembled WGS sequence"/>
</dbReference>
<organism evidence="1 9">
    <name type="scientific">Coprococcus comes</name>
    <dbReference type="NCBI Taxonomy" id="410072"/>
    <lineage>
        <taxon>Bacteria</taxon>
        <taxon>Bacillati</taxon>
        <taxon>Bacillota</taxon>
        <taxon>Clostridia</taxon>
        <taxon>Lachnospirales</taxon>
        <taxon>Lachnospiraceae</taxon>
        <taxon>Coprococcus</taxon>
    </lineage>
</organism>
<protein>
    <submittedName>
        <fullName evidence="1">Uncharacterized protein</fullName>
    </submittedName>
</protein>
<evidence type="ECO:0000313" key="7">
    <source>
        <dbReference type="EMBL" id="RHF84318.1"/>
    </source>
</evidence>
<dbReference type="EMBL" id="BSCI01000003">
    <property type="protein sequence ID" value="GLG86004.1"/>
    <property type="molecule type" value="Genomic_DNA"/>
</dbReference>
<reference evidence="2" key="6">
    <citation type="submission" date="2022-11" db="EMBL/GenBank/DDBJ databases">
        <title>Draft genome sequence of Coprococcus comes strain 31264.</title>
        <authorList>
            <person name="Hisatomi A."/>
            <person name="Ohkuma M."/>
            <person name="Sakamoto M."/>
        </authorList>
    </citation>
    <scope>NUCLEOTIDE SEQUENCE</scope>
    <source>
        <strain evidence="2">JCM 31264</strain>
    </source>
</reference>
<reference evidence="10 11" key="2">
    <citation type="submission" date="2018-08" db="EMBL/GenBank/DDBJ databases">
        <title>A genome reference for cultivated species of the human gut microbiota.</title>
        <authorList>
            <person name="Zou Y."/>
            <person name="Xue W."/>
            <person name="Luo G."/>
        </authorList>
    </citation>
    <scope>NUCLEOTIDE SEQUENCE [LARGE SCALE GENOMIC DNA]</scope>
    <source>
        <strain evidence="6 13">AF16-31</strain>
        <strain evidence="5 11">AF18-12LB</strain>
        <strain evidence="8 14">AM22-12LB</strain>
        <strain evidence="7 12">AM23-3</strain>
        <strain evidence="4 10">TM07-19</strain>
    </source>
</reference>
<evidence type="ECO:0000313" key="9">
    <source>
        <dbReference type="Proteomes" id="UP000095727"/>
    </source>
</evidence>
<dbReference type="AlphaFoldDB" id="A0A173UQ10"/>
<name>A0A173UQ10_9FIRM</name>
<evidence type="ECO:0000313" key="8">
    <source>
        <dbReference type="EMBL" id="RHG61670.1"/>
    </source>
</evidence>
<dbReference type="Proteomes" id="UP000260655">
    <property type="component" value="Unassembled WGS sequence"/>
</dbReference>
<evidence type="ECO:0000313" key="10">
    <source>
        <dbReference type="Proteomes" id="UP000260655"/>
    </source>
</evidence>
<keyword evidence="11" id="KW-1185">Reference proteome</keyword>
<dbReference type="Proteomes" id="UP000095727">
    <property type="component" value="Unassembled WGS sequence"/>
</dbReference>
<evidence type="ECO:0000313" key="14">
    <source>
        <dbReference type="Proteomes" id="UP000286595"/>
    </source>
</evidence>
<dbReference type="EMBL" id="JABWDC010000018">
    <property type="protein sequence ID" value="NUN86268.1"/>
    <property type="molecule type" value="Genomic_DNA"/>
</dbReference>
<dbReference type="EMBL" id="CYXR01000037">
    <property type="protein sequence ID" value="CUN17009.1"/>
    <property type="molecule type" value="Genomic_DNA"/>
</dbReference>
<evidence type="ECO:0000313" key="13">
    <source>
        <dbReference type="Proteomes" id="UP000285693"/>
    </source>
</evidence>
<dbReference type="EMBL" id="QRIM01000004">
    <property type="protein sequence ID" value="RHG61670.1"/>
    <property type="molecule type" value="Genomic_DNA"/>
</dbReference>
<dbReference type="Proteomes" id="UP000283360">
    <property type="component" value="Unassembled WGS sequence"/>
</dbReference>
<dbReference type="OrthoDB" id="1766780at2"/>
<evidence type="ECO:0000313" key="3">
    <source>
        <dbReference type="EMBL" id="NUN86268.1"/>
    </source>
</evidence>
<evidence type="ECO:0000313" key="15">
    <source>
        <dbReference type="Proteomes" id="UP000554488"/>
    </source>
</evidence>
<evidence type="ECO:0000313" key="5">
    <source>
        <dbReference type="EMBL" id="RGT88870.1"/>
    </source>
</evidence>
<evidence type="ECO:0000313" key="6">
    <source>
        <dbReference type="EMBL" id="RGU47537.1"/>
    </source>
</evidence>
<dbReference type="EMBL" id="QRXJ01000014">
    <property type="protein sequence ID" value="RGT88870.1"/>
    <property type="molecule type" value="Genomic_DNA"/>
</dbReference>
<dbReference type="Proteomes" id="UP001145109">
    <property type="component" value="Unassembled WGS sequence"/>
</dbReference>
<evidence type="ECO:0000313" key="11">
    <source>
        <dbReference type="Proteomes" id="UP000283360"/>
    </source>
</evidence>
<dbReference type="Proteomes" id="UP000284579">
    <property type="component" value="Unassembled WGS sequence"/>
</dbReference>
<evidence type="ECO:0000313" key="12">
    <source>
        <dbReference type="Proteomes" id="UP000284579"/>
    </source>
</evidence>
<evidence type="ECO:0000313" key="2">
    <source>
        <dbReference type="EMBL" id="GLG86004.1"/>
    </source>
</evidence>
<dbReference type="Proteomes" id="UP000285693">
    <property type="component" value="Unassembled WGS sequence"/>
</dbReference>
<proteinExistence type="predicted"/>
<dbReference type="EMBL" id="QRXY01000001">
    <property type="protein sequence ID" value="RGU47537.1"/>
    <property type="molecule type" value="Genomic_DNA"/>
</dbReference>
<reference evidence="3 15" key="4">
    <citation type="submission" date="2020-07" db="EMBL/GenBank/DDBJ databases">
        <title>Bacterial metabolism rescues the inhibition of intestinal drug absorption by food and drug additives.</title>
        <authorList>
            <person name="Zou L."/>
            <person name="Spanogiannopoulos P."/>
            <person name="Chien H.-C."/>
            <person name="Pieper L.M."/>
            <person name="Cai W."/>
            <person name="Khuri N."/>
            <person name="Pottel J."/>
            <person name="Vora B."/>
            <person name="Ni Z."/>
            <person name="Tsakalozou E."/>
            <person name="Zhang W."/>
            <person name="Shoichet B.K."/>
            <person name="Giacomini K.M."/>
            <person name="Turnbaugh P.J."/>
        </authorList>
    </citation>
    <scope>NUCLEOTIDE SEQUENCE [LARGE SCALE GENOMIC DNA]</scope>
    <source>
        <strain evidence="3 15">F22</strain>
    </source>
</reference>
<dbReference type="EMBL" id="QSOV01000001">
    <property type="protein sequence ID" value="RGJ26215.1"/>
    <property type="molecule type" value="Genomic_DNA"/>
</dbReference>
<reference evidence="1 9" key="1">
    <citation type="submission" date="2015-09" db="EMBL/GenBank/DDBJ databases">
        <authorList>
            <consortium name="Pathogen Informatics"/>
        </authorList>
    </citation>
    <scope>NUCLEOTIDE SEQUENCE [LARGE SCALE GENOMIC DNA]</scope>
    <source>
        <strain evidence="1 9">2789STDY5834962</strain>
    </source>
</reference>